<evidence type="ECO:0000313" key="1">
    <source>
        <dbReference type="EMBL" id="EDP11553.1"/>
    </source>
</evidence>
<dbReference type="EMBL" id="ABAW02000018">
    <property type="protein sequence ID" value="EDP11553.1"/>
    <property type="molecule type" value="Genomic_DNA"/>
</dbReference>
<dbReference type="eggNOG" id="COG1672">
    <property type="taxonomic scope" value="Bacteria"/>
</dbReference>
<dbReference type="STRING" id="428127.EUBDOL_00731"/>
<proteinExistence type="predicted"/>
<dbReference type="Proteomes" id="UP000004090">
    <property type="component" value="Unassembled WGS sequence"/>
</dbReference>
<reference evidence="1 2" key="1">
    <citation type="submission" date="2007-09" db="EMBL/GenBank/DDBJ databases">
        <title>Draft genome sequence of Eubacterium dolichum (DSM 3991).</title>
        <authorList>
            <person name="Sudarsanam P."/>
            <person name="Ley R."/>
            <person name="Guruge J."/>
            <person name="Turnbaugh P.J."/>
            <person name="Mahowald M."/>
            <person name="Liep D."/>
            <person name="Gordon J."/>
        </authorList>
    </citation>
    <scope>NUCLEOTIDE SEQUENCE [LARGE SCALE GENOMIC DNA]</scope>
    <source>
        <strain evidence="1 2">DSM 3991</strain>
    </source>
</reference>
<comment type="caution">
    <text evidence="1">The sequence shown here is derived from an EMBL/GenBank/DDBJ whole genome shotgun (WGS) entry which is preliminary data.</text>
</comment>
<name>A8RA78_9FIRM</name>
<gene>
    <name evidence="1" type="ORF">EUBDOL_00731</name>
</gene>
<sequence>MEITPFDYLESSNFFPNYSNENKLIAYGILGGIPRYLEAFDANKSIQENVASKTL</sequence>
<evidence type="ECO:0000313" key="2">
    <source>
        <dbReference type="Proteomes" id="UP000004090"/>
    </source>
</evidence>
<protein>
    <submittedName>
        <fullName evidence="1">Uncharacterized protein</fullName>
    </submittedName>
</protein>
<dbReference type="AlphaFoldDB" id="A8RA78"/>
<accession>A8RA78</accession>
<reference evidence="1 2" key="2">
    <citation type="submission" date="2007-09" db="EMBL/GenBank/DDBJ databases">
        <authorList>
            <person name="Fulton L."/>
            <person name="Clifton S."/>
            <person name="Fulton B."/>
            <person name="Xu J."/>
            <person name="Minx P."/>
            <person name="Pepin K.H."/>
            <person name="Johnson M."/>
            <person name="Thiruvilangam P."/>
            <person name="Bhonagiri V."/>
            <person name="Nash W.E."/>
            <person name="Mardis E.R."/>
            <person name="Wilson R.K."/>
        </authorList>
    </citation>
    <scope>NUCLEOTIDE SEQUENCE [LARGE SCALE GENOMIC DNA]</scope>
    <source>
        <strain evidence="1 2">DSM 3991</strain>
    </source>
</reference>
<organism evidence="1 2">
    <name type="scientific">Amedibacillus dolichus DSM 3991</name>
    <dbReference type="NCBI Taxonomy" id="428127"/>
    <lineage>
        <taxon>Bacteria</taxon>
        <taxon>Bacillati</taxon>
        <taxon>Bacillota</taxon>
        <taxon>Erysipelotrichia</taxon>
        <taxon>Erysipelotrichales</taxon>
        <taxon>Erysipelotrichaceae</taxon>
        <taxon>Amedibacillus</taxon>
    </lineage>
</organism>
<dbReference type="HOGENOM" id="CLU_3025479_0_0_9"/>